<keyword evidence="2" id="KW-0472">Membrane</keyword>
<sequence length="313" mass="33650">MPVAGWIGIAAAIVVALLGAGVWMMAVKAQSPTPKPNETKPPEPYEEAEWQSGESRIRGWLLRPRAGRPGPWPVVVVAHGWGSNRSRVLRYAVPLRDAGFAVLTYDARSHGESGRVKAPSGLMFRDDLLAALRWIRARNDLDAGRIGVLGHSVGGFGAVLALDEGAPISALVTDAMPVRFATMVEAELRRKGLPPFPLANLIGAATLLRSGISRKVLKRADPARILADNERSGRVPALHVHSRKDSFIPPSELEHVLAAVPAARHLFVDEEGHSVSEKDPAFWPAVLPFFAEHLGSKKRGPAASAASPGELYE</sequence>
<organism evidence="4 5">
    <name type="scientific">Cohnella xylanilytica</name>
    <dbReference type="NCBI Taxonomy" id="557555"/>
    <lineage>
        <taxon>Bacteria</taxon>
        <taxon>Bacillati</taxon>
        <taxon>Bacillota</taxon>
        <taxon>Bacilli</taxon>
        <taxon>Bacillales</taxon>
        <taxon>Paenibacillaceae</taxon>
        <taxon>Cohnella</taxon>
    </lineage>
</organism>
<accession>A0A841TYW3</accession>
<dbReference type="Pfam" id="PF12146">
    <property type="entry name" value="Hydrolase_4"/>
    <property type="match status" value="1"/>
</dbReference>
<reference evidence="4 5" key="1">
    <citation type="submission" date="2020-08" db="EMBL/GenBank/DDBJ databases">
        <title>Cohnella phylogeny.</title>
        <authorList>
            <person name="Dunlap C."/>
        </authorList>
    </citation>
    <scope>NUCLEOTIDE SEQUENCE [LARGE SCALE GENOMIC DNA]</scope>
    <source>
        <strain evidence="4 5">DSM 25239</strain>
    </source>
</reference>
<gene>
    <name evidence="4" type="ORF">H7B90_12175</name>
</gene>
<evidence type="ECO:0000313" key="4">
    <source>
        <dbReference type="EMBL" id="MBB6692158.1"/>
    </source>
</evidence>
<comment type="caution">
    <text evidence="4">The sequence shown here is derived from an EMBL/GenBank/DDBJ whole genome shotgun (WGS) entry which is preliminary data.</text>
</comment>
<dbReference type="InterPro" id="IPR022742">
    <property type="entry name" value="Hydrolase_4"/>
</dbReference>
<evidence type="ECO:0000256" key="2">
    <source>
        <dbReference type="SAM" id="Phobius"/>
    </source>
</evidence>
<keyword evidence="5" id="KW-1185">Reference proteome</keyword>
<dbReference type="InterPro" id="IPR050261">
    <property type="entry name" value="FrsA_esterase"/>
</dbReference>
<evidence type="ECO:0000313" key="5">
    <source>
        <dbReference type="Proteomes" id="UP000553776"/>
    </source>
</evidence>
<dbReference type="EMBL" id="JACJVR010000048">
    <property type="protein sequence ID" value="MBB6692158.1"/>
    <property type="molecule type" value="Genomic_DNA"/>
</dbReference>
<dbReference type="GO" id="GO:0052689">
    <property type="term" value="F:carboxylic ester hydrolase activity"/>
    <property type="evidence" value="ECO:0007669"/>
    <property type="project" value="UniProtKB-ARBA"/>
</dbReference>
<proteinExistence type="predicted"/>
<feature type="transmembrane region" description="Helical" evidence="2">
    <location>
        <begin position="6"/>
        <end position="27"/>
    </location>
</feature>
<feature type="domain" description="Serine aminopeptidase S33" evidence="3">
    <location>
        <begin position="74"/>
        <end position="175"/>
    </location>
</feature>
<evidence type="ECO:0000259" key="3">
    <source>
        <dbReference type="Pfam" id="PF12146"/>
    </source>
</evidence>
<dbReference type="Gene3D" id="3.40.50.1820">
    <property type="entry name" value="alpha/beta hydrolase"/>
    <property type="match status" value="1"/>
</dbReference>
<dbReference type="SUPFAM" id="SSF53474">
    <property type="entry name" value="alpha/beta-Hydrolases"/>
    <property type="match status" value="1"/>
</dbReference>
<dbReference type="AlphaFoldDB" id="A0A841TYW3"/>
<name>A0A841TYW3_9BACL</name>
<keyword evidence="2" id="KW-1133">Transmembrane helix</keyword>
<evidence type="ECO:0000256" key="1">
    <source>
        <dbReference type="ARBA" id="ARBA00022801"/>
    </source>
</evidence>
<keyword evidence="2" id="KW-0812">Transmembrane</keyword>
<dbReference type="PANTHER" id="PTHR22946:SF9">
    <property type="entry name" value="POLYKETIDE TRANSFERASE AF380"/>
    <property type="match status" value="1"/>
</dbReference>
<dbReference type="Proteomes" id="UP000553776">
    <property type="component" value="Unassembled WGS sequence"/>
</dbReference>
<dbReference type="PANTHER" id="PTHR22946">
    <property type="entry name" value="DIENELACTONE HYDROLASE DOMAIN-CONTAINING PROTEIN-RELATED"/>
    <property type="match status" value="1"/>
</dbReference>
<dbReference type="InterPro" id="IPR029058">
    <property type="entry name" value="AB_hydrolase_fold"/>
</dbReference>
<protein>
    <submittedName>
        <fullName evidence="4">Alpha/beta hydrolase</fullName>
    </submittedName>
</protein>
<keyword evidence="1 4" id="KW-0378">Hydrolase</keyword>
<dbReference type="RefSeq" id="WP_185136149.1">
    <property type="nucleotide sequence ID" value="NZ_BORM01000004.1"/>
</dbReference>